<sequence length="71" mass="7863">MDSQAQCPLCQRANGCAVNQGGSISECWCSEVSFPSREQIPESQLANNTCICRTCIEKLKQEELLGIKRID</sequence>
<keyword evidence="2" id="KW-1185">Reference proteome</keyword>
<dbReference type="InterPro" id="IPR032720">
    <property type="entry name" value="Cys_rich_CWC"/>
</dbReference>
<gene>
    <name evidence="1" type="ORF">FM038_003050</name>
</gene>
<evidence type="ECO:0000313" key="1">
    <source>
        <dbReference type="EMBL" id="QPG60318.1"/>
    </source>
</evidence>
<dbReference type="EMBL" id="CP045503">
    <property type="protein sequence ID" value="QPG60318.1"/>
    <property type="molecule type" value="Genomic_DNA"/>
</dbReference>
<evidence type="ECO:0000313" key="2">
    <source>
        <dbReference type="Proteomes" id="UP000316416"/>
    </source>
</evidence>
<reference evidence="1" key="1">
    <citation type="submission" date="2021-07" db="EMBL/GenBank/DDBJ databases">
        <title>Shewanella sp. YLB-07 whole genome sequence.</title>
        <authorList>
            <person name="Yu L."/>
        </authorList>
    </citation>
    <scope>NUCLEOTIDE SEQUENCE</scope>
    <source>
        <strain evidence="1">YLB-08</strain>
    </source>
</reference>
<name>A0ABX6VEY2_9GAMM</name>
<dbReference type="Pfam" id="PF14375">
    <property type="entry name" value="Cys_rich_CWC"/>
    <property type="match status" value="1"/>
</dbReference>
<dbReference type="Proteomes" id="UP000316416">
    <property type="component" value="Chromosome"/>
</dbReference>
<organism evidence="1 2">
    <name type="scientific">Shewanella eurypsychrophilus</name>
    <dbReference type="NCBI Taxonomy" id="2593656"/>
    <lineage>
        <taxon>Bacteria</taxon>
        <taxon>Pseudomonadati</taxon>
        <taxon>Pseudomonadota</taxon>
        <taxon>Gammaproteobacteria</taxon>
        <taxon>Alteromonadales</taxon>
        <taxon>Shewanellaceae</taxon>
        <taxon>Shewanella</taxon>
    </lineage>
</organism>
<proteinExistence type="predicted"/>
<accession>A0ABX6VEY2</accession>
<protein>
    <submittedName>
        <fullName evidence="1">Cysteine-rich CWC family protein</fullName>
    </submittedName>
</protein>